<feature type="transmembrane region" description="Helical" evidence="4">
    <location>
        <begin position="56"/>
        <end position="81"/>
    </location>
</feature>
<comment type="caution">
    <text evidence="5">The sequence shown here is derived from an EMBL/GenBank/DDBJ whole genome shotgun (WGS) entry which is preliminary data.</text>
</comment>
<organism evidence="5 6">
    <name type="scientific">Zostera marina</name>
    <name type="common">Eelgrass</name>
    <dbReference type="NCBI Taxonomy" id="29655"/>
    <lineage>
        <taxon>Eukaryota</taxon>
        <taxon>Viridiplantae</taxon>
        <taxon>Streptophyta</taxon>
        <taxon>Embryophyta</taxon>
        <taxon>Tracheophyta</taxon>
        <taxon>Spermatophyta</taxon>
        <taxon>Magnoliopsida</taxon>
        <taxon>Liliopsida</taxon>
        <taxon>Zosteraceae</taxon>
        <taxon>Zostera</taxon>
    </lineage>
</organism>
<name>A0A0K9PTU5_ZOSMR</name>
<evidence type="ECO:0000313" key="5">
    <source>
        <dbReference type="EMBL" id="KMZ72473.1"/>
    </source>
</evidence>
<accession>A0A0K9PTU5</accession>
<dbReference type="PANTHER" id="PTHR31234">
    <property type="entry name" value="LATE EMBRYOGENESIS ABUNDANT (LEA) HYDROXYPROLINE-RICH GLYCOPROTEIN FAMILY"/>
    <property type="match status" value="1"/>
</dbReference>
<evidence type="ECO:0000256" key="1">
    <source>
        <dbReference type="ARBA" id="ARBA00004370"/>
    </source>
</evidence>
<evidence type="ECO:0000256" key="2">
    <source>
        <dbReference type="ARBA" id="ARBA00023136"/>
    </source>
</evidence>
<gene>
    <name evidence="5" type="ORF">ZOSMA_163G00180</name>
</gene>
<comment type="subcellular location">
    <subcellularLocation>
        <location evidence="1">Membrane</location>
    </subcellularLocation>
</comment>
<feature type="compositionally biased region" description="Polar residues" evidence="3">
    <location>
        <begin position="26"/>
        <end position="37"/>
    </location>
</feature>
<proteinExistence type="predicted"/>
<keyword evidence="4" id="KW-0812">Transmembrane</keyword>
<keyword evidence="6" id="KW-1185">Reference proteome</keyword>
<dbReference type="EMBL" id="LFYR01000626">
    <property type="protein sequence ID" value="KMZ72473.1"/>
    <property type="molecule type" value="Genomic_DNA"/>
</dbReference>
<keyword evidence="4" id="KW-1133">Transmembrane helix</keyword>
<sequence length="248" mass="27653">MSQNGGQNKPLRPPPSAARASDRTFLPQNRSSSQQYYPSRPRRHHEHTSFGCCRCLLWSILILIILIVLVGFGIGIFFAIFHPRHPTFTVSMIKLTQFQVSSSDQLFSTLTLNVSTTNPSASRLKYVYSNISVSVSSTDNIWIGEGQIPAYEHVGGNTVMLSAVVKNEGKVIDAAIATWLRKKTNLETMIDLEGEVGVEAGSLKINKVTIRVSCEGIRLPIVEEKLPVTVRFPDETCKVDVKIFKWYV</sequence>
<dbReference type="PANTHER" id="PTHR31234:SF2">
    <property type="entry name" value="OS05G0199100 PROTEIN"/>
    <property type="match status" value="1"/>
</dbReference>
<reference evidence="6" key="1">
    <citation type="journal article" date="2016" name="Nature">
        <title>The genome of the seagrass Zostera marina reveals angiosperm adaptation to the sea.</title>
        <authorList>
            <person name="Olsen J.L."/>
            <person name="Rouze P."/>
            <person name="Verhelst B."/>
            <person name="Lin Y.-C."/>
            <person name="Bayer T."/>
            <person name="Collen J."/>
            <person name="Dattolo E."/>
            <person name="De Paoli E."/>
            <person name="Dittami S."/>
            <person name="Maumus F."/>
            <person name="Michel G."/>
            <person name="Kersting A."/>
            <person name="Lauritano C."/>
            <person name="Lohaus R."/>
            <person name="Toepel M."/>
            <person name="Tonon T."/>
            <person name="Vanneste K."/>
            <person name="Amirebrahimi M."/>
            <person name="Brakel J."/>
            <person name="Bostroem C."/>
            <person name="Chovatia M."/>
            <person name="Grimwood J."/>
            <person name="Jenkins J.W."/>
            <person name="Jueterbock A."/>
            <person name="Mraz A."/>
            <person name="Stam W.T."/>
            <person name="Tice H."/>
            <person name="Bornberg-Bauer E."/>
            <person name="Green P.J."/>
            <person name="Pearson G.A."/>
            <person name="Procaccini G."/>
            <person name="Duarte C.M."/>
            <person name="Schmutz J."/>
            <person name="Reusch T.B.H."/>
            <person name="Van de Peer Y."/>
        </authorList>
    </citation>
    <scope>NUCLEOTIDE SEQUENCE [LARGE SCALE GENOMIC DNA]</scope>
    <source>
        <strain evidence="6">cv. Finnish</strain>
    </source>
</reference>
<dbReference type="OrthoDB" id="777167at2759"/>
<evidence type="ECO:0000256" key="3">
    <source>
        <dbReference type="SAM" id="MobiDB-lite"/>
    </source>
</evidence>
<evidence type="ECO:0000313" key="6">
    <source>
        <dbReference type="Proteomes" id="UP000036987"/>
    </source>
</evidence>
<feature type="region of interest" description="Disordered" evidence="3">
    <location>
        <begin position="1"/>
        <end position="44"/>
    </location>
</feature>
<protein>
    <submittedName>
        <fullName evidence="5">Late embryogenesis abundant (LEA) hydroxyproline-rich glycoproteinfamily</fullName>
    </submittedName>
</protein>
<keyword evidence="2 4" id="KW-0472">Membrane</keyword>
<dbReference type="GO" id="GO:0098542">
    <property type="term" value="P:defense response to other organism"/>
    <property type="evidence" value="ECO:0007669"/>
    <property type="project" value="InterPro"/>
</dbReference>
<dbReference type="AlphaFoldDB" id="A0A0K9PTU5"/>
<evidence type="ECO:0000256" key="4">
    <source>
        <dbReference type="SAM" id="Phobius"/>
    </source>
</evidence>
<dbReference type="InterPro" id="IPR044839">
    <property type="entry name" value="NDR1-like"/>
</dbReference>
<dbReference type="OMA" id="NRRICCC"/>
<dbReference type="GO" id="GO:0016020">
    <property type="term" value="C:membrane"/>
    <property type="evidence" value="ECO:0007669"/>
    <property type="project" value="UniProtKB-SubCell"/>
</dbReference>
<dbReference type="Proteomes" id="UP000036987">
    <property type="component" value="Unassembled WGS sequence"/>
</dbReference>